<keyword evidence="4" id="KW-1185">Reference proteome</keyword>
<dbReference type="EMBL" id="CAKLDM010000001">
    <property type="protein sequence ID" value="CAH0536879.1"/>
    <property type="molecule type" value="Genomic_DNA"/>
</dbReference>
<dbReference type="InterPro" id="IPR007372">
    <property type="entry name" value="Lipid/polyisoprenoid-bd_YceI"/>
</dbReference>
<dbReference type="InterPro" id="IPR036761">
    <property type="entry name" value="TTHA0802/YceI-like_sf"/>
</dbReference>
<feature type="signal peptide" evidence="1">
    <location>
        <begin position="1"/>
        <end position="22"/>
    </location>
</feature>
<gene>
    <name evidence="3" type="primary">yceI</name>
    <name evidence="3" type="ORF">VMF7928_00770</name>
</gene>
<feature type="chain" id="PRO_5045547676" evidence="1">
    <location>
        <begin position="23"/>
        <end position="189"/>
    </location>
</feature>
<dbReference type="PANTHER" id="PTHR34406:SF1">
    <property type="entry name" value="PROTEIN YCEI"/>
    <property type="match status" value="1"/>
</dbReference>
<name>A0ABN8DYW6_9VIBR</name>
<evidence type="ECO:0000313" key="4">
    <source>
        <dbReference type="Proteomes" id="UP000838748"/>
    </source>
</evidence>
<proteinExistence type="predicted"/>
<evidence type="ECO:0000259" key="2">
    <source>
        <dbReference type="SMART" id="SM00867"/>
    </source>
</evidence>
<accession>A0ABN8DYW6</accession>
<dbReference type="Pfam" id="PF04264">
    <property type="entry name" value="YceI"/>
    <property type="match status" value="1"/>
</dbReference>
<dbReference type="Gene3D" id="2.40.128.110">
    <property type="entry name" value="Lipid/polyisoprenoid-binding, YceI-like"/>
    <property type="match status" value="1"/>
</dbReference>
<dbReference type="NCBIfam" id="NF002994">
    <property type="entry name" value="PRK03757.1"/>
    <property type="match status" value="1"/>
</dbReference>
<dbReference type="Proteomes" id="UP000838748">
    <property type="component" value="Unassembled WGS sequence"/>
</dbReference>
<dbReference type="RefSeq" id="WP_237360153.1">
    <property type="nucleotide sequence ID" value="NZ_CAKLDM010000001.1"/>
</dbReference>
<evidence type="ECO:0000256" key="1">
    <source>
        <dbReference type="SAM" id="SignalP"/>
    </source>
</evidence>
<evidence type="ECO:0000313" key="3">
    <source>
        <dbReference type="EMBL" id="CAH0536879.1"/>
    </source>
</evidence>
<dbReference type="PANTHER" id="PTHR34406">
    <property type="entry name" value="PROTEIN YCEI"/>
    <property type="match status" value="1"/>
</dbReference>
<organism evidence="3 4">
    <name type="scientific">Vibrio marisflavi CECT 7928</name>
    <dbReference type="NCBI Taxonomy" id="634439"/>
    <lineage>
        <taxon>Bacteria</taxon>
        <taxon>Pseudomonadati</taxon>
        <taxon>Pseudomonadota</taxon>
        <taxon>Gammaproteobacteria</taxon>
        <taxon>Vibrionales</taxon>
        <taxon>Vibrionaceae</taxon>
        <taxon>Vibrio</taxon>
    </lineage>
</organism>
<keyword evidence="1" id="KW-0732">Signal</keyword>
<protein>
    <submittedName>
        <fullName evidence="3">Protein YceI</fullName>
    </submittedName>
</protein>
<sequence>MKKNLLAVGLALGISLPFGANAADYKIDTKGAHASVNFKVSHLGFSYTVGRFDKFQGDFTYDPKNIEASTVSVTVDTRSVDSNHAERDKHIRSDDFLDAKKYPETKFVSTKVIDKGNGLFDIQGNLTLHGQTKPITIVADFIGAGKDPWGNERAGFSGLTRIELADFGIQVMGDTSYVDMELYVEGIKQ</sequence>
<reference evidence="3" key="1">
    <citation type="submission" date="2021-11" db="EMBL/GenBank/DDBJ databases">
        <authorList>
            <person name="Rodrigo-Torres L."/>
            <person name="Arahal R. D."/>
            <person name="Lucena T."/>
        </authorList>
    </citation>
    <scope>NUCLEOTIDE SEQUENCE</scope>
    <source>
        <strain evidence="3">CECT 7928</strain>
    </source>
</reference>
<dbReference type="SUPFAM" id="SSF101874">
    <property type="entry name" value="YceI-like"/>
    <property type="match status" value="1"/>
</dbReference>
<feature type="domain" description="Lipid/polyisoprenoid-binding YceI-like" evidence="2">
    <location>
        <begin position="24"/>
        <end position="187"/>
    </location>
</feature>
<dbReference type="SMART" id="SM00867">
    <property type="entry name" value="YceI"/>
    <property type="match status" value="1"/>
</dbReference>
<comment type="caution">
    <text evidence="3">The sequence shown here is derived from an EMBL/GenBank/DDBJ whole genome shotgun (WGS) entry which is preliminary data.</text>
</comment>